<keyword evidence="6" id="KW-1185">Reference proteome</keyword>
<dbReference type="Proteomes" id="UP000061630">
    <property type="component" value="Chromosome"/>
</dbReference>
<dbReference type="AlphaFoldDB" id="H7GDG5"/>
<feature type="region of interest" description="Disordered" evidence="2">
    <location>
        <begin position="50"/>
        <end position="77"/>
    </location>
</feature>
<dbReference type="EMBL" id="CP014141">
    <property type="protein sequence ID" value="AMA74847.1"/>
    <property type="molecule type" value="Genomic_DNA"/>
</dbReference>
<sequence>MGLGRPYVYALALGGEEGVGAFLDHFLAELELTLALSGVGSLEELGPHFLAKENPRPSWDGEEPKGFAPTPGPPRSP</sequence>
<dbReference type="Proteomes" id="UP000053186">
    <property type="component" value="Unassembled WGS sequence"/>
</dbReference>
<dbReference type="Pfam" id="PF01070">
    <property type="entry name" value="FMN_dh"/>
    <property type="match status" value="1"/>
</dbReference>
<dbReference type="PATRIC" id="fig|456163.3.peg.54"/>
<evidence type="ECO:0000259" key="3">
    <source>
        <dbReference type="Pfam" id="PF01070"/>
    </source>
</evidence>
<dbReference type="InterPro" id="IPR013785">
    <property type="entry name" value="Aldolase_TIM"/>
</dbReference>
<protein>
    <submittedName>
        <fullName evidence="5">Lactate 2-monooxygenase</fullName>
    </submittedName>
</protein>
<evidence type="ECO:0000256" key="2">
    <source>
        <dbReference type="SAM" id="MobiDB-lite"/>
    </source>
</evidence>
<accession>H7GDG5</accession>
<dbReference type="Gene3D" id="3.20.20.70">
    <property type="entry name" value="Aldolase class I"/>
    <property type="match status" value="1"/>
</dbReference>
<proteinExistence type="predicted"/>
<reference evidence="5 6" key="1">
    <citation type="journal article" date="2012" name="J. Bacteriol.">
        <title>Draft genome sequence of Thermus sp. strain RL, isolated from a hot water spring located atop the Himalayan ranges at Manikaran, India.</title>
        <authorList>
            <person name="Dwivedi V."/>
            <person name="Sangwan N."/>
            <person name="Nigam A."/>
            <person name="Garg N."/>
            <person name="Niharika N."/>
            <person name="Khurana P."/>
            <person name="Khurana J.P."/>
            <person name="Lal R."/>
        </authorList>
    </citation>
    <scope>NUCLEOTIDE SEQUENCE [LARGE SCALE GENOMIC DNA]</scope>
    <source>
        <strain evidence="5 6">RL</strain>
    </source>
</reference>
<evidence type="ECO:0000313" key="5">
    <source>
        <dbReference type="EMBL" id="EIA40160.1"/>
    </source>
</evidence>
<dbReference type="InterPro" id="IPR000262">
    <property type="entry name" value="FMN-dep_DH"/>
</dbReference>
<organism evidence="5 6">
    <name type="scientific">Thermus parvatiensis</name>
    <dbReference type="NCBI Taxonomy" id="456163"/>
    <lineage>
        <taxon>Bacteria</taxon>
        <taxon>Thermotogati</taxon>
        <taxon>Deinococcota</taxon>
        <taxon>Deinococci</taxon>
        <taxon>Thermales</taxon>
        <taxon>Thermaceae</taxon>
        <taxon>Thermus</taxon>
    </lineage>
</organism>
<evidence type="ECO:0000313" key="6">
    <source>
        <dbReference type="Proteomes" id="UP000053186"/>
    </source>
</evidence>
<gene>
    <name evidence="4" type="ORF">AV541_00120</name>
    <name evidence="5" type="ORF">RLTM_00285</name>
</gene>
<reference evidence="4 7" key="2">
    <citation type="submission" date="2016-01" db="EMBL/GenBank/DDBJ databases">
        <title>Genome sequence of Thermus parvatiensis, a thermophile isolated from a hot water spring.</title>
        <authorList>
            <person name="Tripathi C."/>
            <person name="Lal R."/>
        </authorList>
    </citation>
    <scope>NUCLEOTIDE SEQUENCE [LARGE SCALE GENOMIC DNA]</scope>
    <source>
        <strain evidence="4 7">RL</strain>
    </source>
</reference>
<keyword evidence="5" id="KW-0560">Oxidoreductase</keyword>
<evidence type="ECO:0000313" key="7">
    <source>
        <dbReference type="Proteomes" id="UP000061630"/>
    </source>
</evidence>
<dbReference type="KEGG" id="tpar:AV541_00120"/>
<dbReference type="EMBL" id="AIJQ01000001">
    <property type="protein sequence ID" value="EIA40160.1"/>
    <property type="molecule type" value="Genomic_DNA"/>
</dbReference>
<dbReference type="GO" id="GO:0004497">
    <property type="term" value="F:monooxygenase activity"/>
    <property type="evidence" value="ECO:0007669"/>
    <property type="project" value="UniProtKB-KW"/>
</dbReference>
<evidence type="ECO:0000313" key="4">
    <source>
        <dbReference type="EMBL" id="AMA74847.1"/>
    </source>
</evidence>
<keyword evidence="5" id="KW-0503">Monooxygenase</keyword>
<name>H7GDG5_9DEIN</name>
<dbReference type="SUPFAM" id="SSF51395">
    <property type="entry name" value="FMN-linked oxidoreductases"/>
    <property type="match status" value="1"/>
</dbReference>
<evidence type="ECO:0000256" key="1">
    <source>
        <dbReference type="ARBA" id="ARBA00001917"/>
    </source>
</evidence>
<feature type="domain" description="FMN-dependent dehydrogenase" evidence="3">
    <location>
        <begin position="2"/>
        <end position="51"/>
    </location>
</feature>
<comment type="cofactor">
    <cofactor evidence="1">
        <name>FMN</name>
        <dbReference type="ChEBI" id="CHEBI:58210"/>
    </cofactor>
</comment>